<evidence type="ECO:0000259" key="7">
    <source>
        <dbReference type="PROSITE" id="PS50109"/>
    </source>
</evidence>
<dbReference type="GO" id="GO:0004673">
    <property type="term" value="F:protein histidine kinase activity"/>
    <property type="evidence" value="ECO:0007669"/>
    <property type="project" value="UniProtKB-EC"/>
</dbReference>
<feature type="transmembrane region" description="Helical" evidence="6">
    <location>
        <begin position="240"/>
        <end position="260"/>
    </location>
</feature>
<keyword evidence="6" id="KW-1133">Transmembrane helix</keyword>
<reference evidence="8 9" key="1">
    <citation type="submission" date="2020-04" db="EMBL/GenBank/DDBJ databases">
        <title>Ramlibacter sp. G-1-2-2 isolated from soil.</title>
        <authorList>
            <person name="Dahal R.H."/>
        </authorList>
    </citation>
    <scope>NUCLEOTIDE SEQUENCE [LARGE SCALE GENOMIC DNA]</scope>
    <source>
        <strain evidence="8 9">G-1-2-2</strain>
    </source>
</reference>
<dbReference type="InterPro" id="IPR036890">
    <property type="entry name" value="HATPase_C_sf"/>
</dbReference>
<dbReference type="RefSeq" id="WP_169417344.1">
    <property type="nucleotide sequence ID" value="NZ_JABBFX010000001.1"/>
</dbReference>
<feature type="transmembrane region" description="Helical" evidence="6">
    <location>
        <begin position="208"/>
        <end position="228"/>
    </location>
</feature>
<keyword evidence="6" id="KW-0812">Transmembrane</keyword>
<feature type="domain" description="Histidine kinase" evidence="7">
    <location>
        <begin position="520"/>
        <end position="609"/>
    </location>
</feature>
<feature type="transmembrane region" description="Helical" evidence="6">
    <location>
        <begin position="297"/>
        <end position="318"/>
    </location>
</feature>
<name>A0A848H0F7_9BURK</name>
<dbReference type="PANTHER" id="PTHR24421">
    <property type="entry name" value="NITRATE/NITRITE SENSOR PROTEIN NARX-RELATED"/>
    <property type="match status" value="1"/>
</dbReference>
<comment type="caution">
    <text evidence="8">The sequence shown here is derived from an EMBL/GenBank/DDBJ whole genome shotgun (WGS) entry which is preliminary data.</text>
</comment>
<dbReference type="CDD" id="cd16917">
    <property type="entry name" value="HATPase_UhpB-NarQ-NarX-like"/>
    <property type="match status" value="1"/>
</dbReference>
<dbReference type="Pfam" id="PF02518">
    <property type="entry name" value="HATPase_c"/>
    <property type="match status" value="1"/>
</dbReference>
<evidence type="ECO:0000313" key="8">
    <source>
        <dbReference type="EMBL" id="NML43111.1"/>
    </source>
</evidence>
<organism evidence="8 9">
    <name type="scientific">Ramlibacter agri</name>
    <dbReference type="NCBI Taxonomy" id="2728837"/>
    <lineage>
        <taxon>Bacteria</taxon>
        <taxon>Pseudomonadati</taxon>
        <taxon>Pseudomonadota</taxon>
        <taxon>Betaproteobacteria</taxon>
        <taxon>Burkholderiales</taxon>
        <taxon>Comamonadaceae</taxon>
        <taxon>Ramlibacter</taxon>
    </lineage>
</organism>
<dbReference type="InterPro" id="IPR003594">
    <property type="entry name" value="HATPase_dom"/>
</dbReference>
<feature type="transmembrane region" description="Helical" evidence="6">
    <location>
        <begin position="360"/>
        <end position="378"/>
    </location>
</feature>
<evidence type="ECO:0000256" key="1">
    <source>
        <dbReference type="ARBA" id="ARBA00000085"/>
    </source>
</evidence>
<evidence type="ECO:0000256" key="2">
    <source>
        <dbReference type="ARBA" id="ARBA00012438"/>
    </source>
</evidence>
<dbReference type="SMART" id="SM00387">
    <property type="entry name" value="HATPase_c"/>
    <property type="match status" value="1"/>
</dbReference>
<dbReference type="InterPro" id="IPR008979">
    <property type="entry name" value="Galactose-bd-like_sf"/>
</dbReference>
<sequence length="618" mass="68093">MSTPPLPLLRLLLAFACWLALAWALPARAEVLTLREAVATPAGGASRPVQLPHEWADGFPEFEGIVEYRLPFDTPGGSELLAVYVPRACSTLEVSVNGHLVGSGSGMEAPYARNCYYPSLFALPLALLRPQGNELRIRVAGHPYGEASSRQRASGLGAVQVGPMAELQPDYEQQYFWNITAAQIICVCVLGLGLALFGLWLARRHDRYMLYFALFTVGWAALTARLFARVALASHWATEALVCFVFFPVVSFAMLFLMRLLDRPVRGMHRALVLQCVVFALVLAGSAHGRLLPVSSLLYAIGALEFLACVVAFFVLSWRTHRSEFWLVGAVLLHSVLMLVLELLQQYHVLPLTRIHPAHFAMPLVFGVIAARLIQLFVRALGQAETLNLQLEQRVVAKTQEIERNWQQIAELRTAQATQEERRRIASDLHDDLGAQLLTIVQASQRGGEPERIAGLGRQALEEMRLSVRGMTGHVTPAEEALADWRAETVTRLSEGGLRPEWLADDPPPGLILPARTHVQLTRILREAVSNAIRHSGGSRCAVRIRFPHEEIQIEVEDDGRGMPAAGRPQRGHGLPNIERRIRNLGGTHRFAAVAGGGTQLLVRVPLAPIQPVPQEVA</sequence>
<dbReference type="PANTHER" id="PTHR24421:SF10">
    <property type="entry name" value="NITRATE_NITRITE SENSOR PROTEIN NARQ"/>
    <property type="match status" value="1"/>
</dbReference>
<keyword evidence="6" id="KW-0472">Membrane</keyword>
<dbReference type="Gene3D" id="3.30.565.10">
    <property type="entry name" value="Histidine kinase-like ATPase, C-terminal domain"/>
    <property type="match status" value="1"/>
</dbReference>
<dbReference type="InterPro" id="IPR050482">
    <property type="entry name" value="Sensor_HK_TwoCompSys"/>
</dbReference>
<protein>
    <recommendedName>
        <fullName evidence="2">histidine kinase</fullName>
        <ecNumber evidence="2">2.7.13.3</ecNumber>
    </recommendedName>
</protein>
<proteinExistence type="predicted"/>
<keyword evidence="5" id="KW-0902">Two-component regulatory system</keyword>
<evidence type="ECO:0000256" key="4">
    <source>
        <dbReference type="ARBA" id="ARBA00022777"/>
    </source>
</evidence>
<dbReference type="EC" id="2.7.13.3" evidence="2"/>
<dbReference type="Proteomes" id="UP000541185">
    <property type="component" value="Unassembled WGS sequence"/>
</dbReference>
<keyword evidence="3" id="KW-0808">Transferase</keyword>
<dbReference type="AlphaFoldDB" id="A0A848H0F7"/>
<keyword evidence="4 8" id="KW-0418">Kinase</keyword>
<dbReference type="Gene3D" id="1.20.5.1930">
    <property type="match status" value="1"/>
</dbReference>
<comment type="catalytic activity">
    <reaction evidence="1">
        <text>ATP + protein L-histidine = ADP + protein N-phospho-L-histidine.</text>
        <dbReference type="EC" id="2.7.13.3"/>
    </reaction>
</comment>
<gene>
    <name evidence="8" type="ORF">HHL11_05065</name>
</gene>
<feature type="transmembrane region" description="Helical" evidence="6">
    <location>
        <begin position="325"/>
        <end position="348"/>
    </location>
</feature>
<dbReference type="EMBL" id="JABBFX010000001">
    <property type="protein sequence ID" value="NML43111.1"/>
    <property type="molecule type" value="Genomic_DNA"/>
</dbReference>
<evidence type="ECO:0000256" key="6">
    <source>
        <dbReference type="SAM" id="Phobius"/>
    </source>
</evidence>
<feature type="transmembrane region" description="Helical" evidence="6">
    <location>
        <begin position="175"/>
        <end position="201"/>
    </location>
</feature>
<feature type="transmembrane region" description="Helical" evidence="6">
    <location>
        <begin position="272"/>
        <end position="291"/>
    </location>
</feature>
<evidence type="ECO:0000256" key="3">
    <source>
        <dbReference type="ARBA" id="ARBA00022679"/>
    </source>
</evidence>
<accession>A0A848H0F7</accession>
<evidence type="ECO:0000256" key="5">
    <source>
        <dbReference type="ARBA" id="ARBA00023012"/>
    </source>
</evidence>
<keyword evidence="9" id="KW-1185">Reference proteome</keyword>
<dbReference type="SUPFAM" id="SSF55874">
    <property type="entry name" value="ATPase domain of HSP90 chaperone/DNA topoisomerase II/histidine kinase"/>
    <property type="match status" value="1"/>
</dbReference>
<dbReference type="SUPFAM" id="SSF49785">
    <property type="entry name" value="Galactose-binding domain-like"/>
    <property type="match status" value="1"/>
</dbReference>
<evidence type="ECO:0000313" key="9">
    <source>
        <dbReference type="Proteomes" id="UP000541185"/>
    </source>
</evidence>
<dbReference type="PROSITE" id="PS50109">
    <property type="entry name" value="HIS_KIN"/>
    <property type="match status" value="1"/>
</dbReference>
<dbReference type="InterPro" id="IPR005467">
    <property type="entry name" value="His_kinase_dom"/>
</dbReference>
<dbReference type="Gene3D" id="2.60.120.260">
    <property type="entry name" value="Galactose-binding domain-like"/>
    <property type="match status" value="1"/>
</dbReference>
<dbReference type="GO" id="GO:0000160">
    <property type="term" value="P:phosphorelay signal transduction system"/>
    <property type="evidence" value="ECO:0007669"/>
    <property type="project" value="UniProtKB-KW"/>
</dbReference>